<evidence type="ECO:0000313" key="2">
    <source>
        <dbReference type="EMBL" id="AEB94692.1"/>
    </source>
</evidence>
<proteinExistence type="predicted"/>
<protein>
    <submittedName>
        <fullName evidence="2">Uncharacterized protein</fullName>
    </submittedName>
</protein>
<keyword evidence="3" id="KW-1185">Reference proteome</keyword>
<keyword evidence="1" id="KW-1133">Transmembrane helix</keyword>
<dbReference type="OrthoDB" id="36927at2157"/>
<dbReference type="AlphaFoldDB" id="F4G102"/>
<dbReference type="Proteomes" id="UP000007812">
    <property type="component" value="Chromosome"/>
</dbReference>
<dbReference type="HOGENOM" id="CLU_511559_0_0_2"/>
<name>F4G102_METCR</name>
<reference evidence="2 3" key="1">
    <citation type="journal article" date="2011" name="J. Bacteriol.">
        <title>Complete genome sequence of Metallosphaera cuprina, a metal sulfide-oxidizing archaeon from a hot spring.</title>
        <authorList>
            <person name="Liu L.J."/>
            <person name="You X.Y."/>
            <person name="Zheng H."/>
            <person name="Wang S."/>
            <person name="Jiang C.Y."/>
            <person name="Liu S.J."/>
        </authorList>
    </citation>
    <scope>NUCLEOTIDE SEQUENCE [LARGE SCALE GENOMIC DNA]</scope>
    <source>
        <strain evidence="2 3">Ar-4</strain>
    </source>
</reference>
<dbReference type="KEGG" id="mcn:Mcup_0587"/>
<gene>
    <name evidence="2" type="ordered locus">Mcup_0587</name>
</gene>
<feature type="transmembrane region" description="Helical" evidence="1">
    <location>
        <begin position="7"/>
        <end position="28"/>
    </location>
</feature>
<evidence type="ECO:0000313" key="3">
    <source>
        <dbReference type="Proteomes" id="UP000007812"/>
    </source>
</evidence>
<dbReference type="STRING" id="1006006.Mcup_0587"/>
<evidence type="ECO:0000256" key="1">
    <source>
        <dbReference type="SAM" id="Phobius"/>
    </source>
</evidence>
<dbReference type="PATRIC" id="fig|1006006.8.peg.588"/>
<organism evidence="2 3">
    <name type="scientific">Metallosphaera cuprina (strain Ar-4)</name>
    <dbReference type="NCBI Taxonomy" id="1006006"/>
    <lineage>
        <taxon>Archaea</taxon>
        <taxon>Thermoproteota</taxon>
        <taxon>Thermoprotei</taxon>
        <taxon>Sulfolobales</taxon>
        <taxon>Sulfolobaceae</taxon>
        <taxon>Metallosphaera</taxon>
    </lineage>
</organism>
<sequence length="515" mass="56924">MRAISVPIFMILMFILIVAILVPAYLVINSTQIYSQQGSQQATGYLQAQSQEVNQVFRGNPNVYFNSSNNPYLEIFFTSSPYPFNITGIYYFNGSTWKQYLNNSIVVAGDTNLQLPSKAFNEPVLLISGQANIYFLNPNTSINTVNLQGPSGKFPVYIASFVINGTKLLPVSVNVGFGTQSAITPSVFYVLPGTYPVLDNNYTVFLPQYGLTGVFQNWTVIGGTLSSPNSVSTTATIYSPTVIVAFYKAYTNTYKVLIQPWNIPLGHNDISNNGVTLCPLNQTMNVVVDNKSYTVGSSGITLDLTYGYHIIQFPSYFNISFNYIGGNFNELEGGQITTYELSGLLATKGIKVFNDVVFVNSSGTIKGNYKPVSNYFLVEVKNDFCLPAGYGYKNSTPFLGNIAGQLLEVCVGNTGQVIVLGPTENFVPEKIYFKQGTSLTITLDYLHPINGMFSINNQNYNSLVSQPYNVTVTNSTSSNYPYYPQPHQGYYGTIYINSPTIIINYQEWRYGGQIL</sequence>
<dbReference type="eggNOG" id="arCOG06002">
    <property type="taxonomic scope" value="Archaea"/>
</dbReference>
<keyword evidence="1" id="KW-0812">Transmembrane</keyword>
<accession>F4G102</accession>
<dbReference type="EMBL" id="CP002656">
    <property type="protein sequence ID" value="AEB94692.1"/>
    <property type="molecule type" value="Genomic_DNA"/>
</dbReference>
<keyword evidence="1" id="KW-0472">Membrane</keyword>
<dbReference type="GeneID" id="10492778"/>
<dbReference type="RefSeq" id="WP_013737190.1">
    <property type="nucleotide sequence ID" value="NC_015435.1"/>
</dbReference>